<protein>
    <submittedName>
        <fullName evidence="2">Uncharacterized protein</fullName>
    </submittedName>
</protein>
<evidence type="ECO:0000256" key="1">
    <source>
        <dbReference type="SAM" id="MobiDB-lite"/>
    </source>
</evidence>
<dbReference type="Proteomes" id="UP000324996">
    <property type="component" value="Unassembled WGS sequence"/>
</dbReference>
<organism evidence="2 3">
    <name type="scientific">Iodidimonas nitroreducens</name>
    <dbReference type="NCBI Taxonomy" id="1236968"/>
    <lineage>
        <taxon>Bacteria</taxon>
        <taxon>Pseudomonadati</taxon>
        <taxon>Pseudomonadota</taxon>
        <taxon>Alphaproteobacteria</taxon>
        <taxon>Iodidimonadales</taxon>
        <taxon>Iodidimonadaceae</taxon>
        <taxon>Iodidimonas</taxon>
    </lineage>
</organism>
<name>A0A5A7N7U8_9PROT</name>
<sequence>MAWWKGHRAREEDEARRRGNDIRQMGLALLGEDAAVAQGLNGLTPAEQKAALEAEIAAIKLGQLRGDFVRAADIESEVGQIFVWFQQSMVGLPDRLSKQMDMSREQRDVLSSACSDLLNDLADRLEDLRHEGSAPNSTDPSIQKSTHNLIGSGPSPASGQASIGAEMGGALSQA</sequence>
<keyword evidence="3" id="KW-1185">Reference proteome</keyword>
<evidence type="ECO:0000313" key="3">
    <source>
        <dbReference type="Proteomes" id="UP000324996"/>
    </source>
</evidence>
<comment type="caution">
    <text evidence="2">The sequence shown here is derived from an EMBL/GenBank/DDBJ whole genome shotgun (WGS) entry which is preliminary data.</text>
</comment>
<dbReference type="EMBL" id="BKCN01000008">
    <property type="protein sequence ID" value="GER04158.1"/>
    <property type="molecule type" value="Genomic_DNA"/>
</dbReference>
<proteinExistence type="predicted"/>
<feature type="compositionally biased region" description="Polar residues" evidence="1">
    <location>
        <begin position="134"/>
        <end position="149"/>
    </location>
</feature>
<gene>
    <name evidence="2" type="ORF">JCM17846_18400</name>
</gene>
<evidence type="ECO:0000313" key="2">
    <source>
        <dbReference type="EMBL" id="GER04158.1"/>
    </source>
</evidence>
<accession>A0A5A7N7U8</accession>
<feature type="compositionally biased region" description="Low complexity" evidence="1">
    <location>
        <begin position="150"/>
        <end position="165"/>
    </location>
</feature>
<feature type="region of interest" description="Disordered" evidence="1">
    <location>
        <begin position="130"/>
        <end position="174"/>
    </location>
</feature>
<reference evidence="2 3" key="1">
    <citation type="submission" date="2019-09" db="EMBL/GenBank/DDBJ databases">
        <title>NBRP : Genome information of microbial organism related human and environment.</title>
        <authorList>
            <person name="Hattori M."/>
            <person name="Oshima K."/>
            <person name="Inaba H."/>
            <person name="Suda W."/>
            <person name="Sakamoto M."/>
            <person name="Iino T."/>
            <person name="Kitahara M."/>
            <person name="Oshida Y."/>
            <person name="Iida T."/>
            <person name="Kudo T."/>
            <person name="Itoh T."/>
            <person name="Ohkuma M."/>
        </authorList>
    </citation>
    <scope>NUCLEOTIDE SEQUENCE [LARGE SCALE GENOMIC DNA]</scope>
    <source>
        <strain evidence="2 3">Q-1</strain>
    </source>
</reference>
<dbReference type="AlphaFoldDB" id="A0A5A7N7U8"/>